<name>A0A1G4KBX1_9SACH</name>
<evidence type="ECO:0000256" key="2">
    <source>
        <dbReference type="ARBA" id="ARBA00019535"/>
    </source>
</evidence>
<feature type="region of interest" description="Disordered" evidence="7">
    <location>
        <begin position="1"/>
        <end position="250"/>
    </location>
</feature>
<evidence type="ECO:0000256" key="6">
    <source>
        <dbReference type="ARBA" id="ARBA00034125"/>
    </source>
</evidence>
<evidence type="ECO:0000256" key="5">
    <source>
        <dbReference type="ARBA" id="ARBA00023136"/>
    </source>
</evidence>
<protein>
    <recommendedName>
        <fullName evidence="2">Pheromone-regulated membrane protein 10</fullName>
    </recommendedName>
</protein>
<dbReference type="InterPro" id="IPR010619">
    <property type="entry name" value="ThrE-like_N"/>
</dbReference>
<evidence type="ECO:0000256" key="3">
    <source>
        <dbReference type="ARBA" id="ARBA00022692"/>
    </source>
</evidence>
<sequence length="953" mass="104015">MSEQRPRLGARKSNRGSNERFLFLRPRSSSRSRTGANNRASAASDSDSDDNQDRPDPYDRPASRALPSFARGPASHTNRRQDIEEDAFDTIQVDNGDTVDFSDNESGQEETQNPEDPKSTERAPNSARDAEEHVNSDSAPRPAQQDSDKPQQLQYPSSDDEKIDPKDSDKSSPTHVATTETQDPFKNPASPGDEDKDGEGSSSDEDKVDNFKRFFRRRSTARRSSTRRSSHDSRPSGMRSVKDDDEDDEHRGFLNKFLEYTGGGMTPGLRRSSTQKSHIDEEHVAGQENLEEPVDGVDVSEAAQQILQQHGASTTQNLAVPSGSGDNYNPALDTPDVTMNNPSDGETMVQSGKDSFFAARVGHYDDLDDDADGFNPLMEDNSYIAPPTRVRGGVLGSLLKLYQNEDDAASRSQVSLDTTPEPIDYYDGESLPLTGITDVASGQPGKKGKKISFNTPSFSGMKDKASQFLSSENLPANGKLPNFKATRPKVKNLKNVAKQANKLRRKQTAEARITVHIAALLQRQRFILRLCKALMLYGAPTHRLEEYMVMTSRVLEIDGQFLYVPGCMVVSFGDATTRTSEVQLVRCAQGLNLWKLHQVHAVYKQVIHDLMSAEEANMAIDNIMKEKNLYPPWACVFLYGFCSSMVTPFAFGGDWINMATSFVIGCCVGCLQFIVSQRSSLYSNVFEVTASIVVSFCGRALGSISPSKSHICFGSTVQGSLALILPGFIILSGSLELQSRNLVAGSVRMFYAIIYSLFLGFGITLGAALFGWIYKDATNDTTCKDPHVPTEFKILFVPAFSIGIALINQARWSQLPVMTFISCAGYAVTFGCGKHFKNSTEFNSSISAFVIGILGNLYSRIWKGLAVSAMLPGIFVQVPSGVASQSSLLAGVQSANAITNSSSSSETVVNDLSGSMSFGVTMIQVSIGISVGLFASTLFVYPFGKKSTSLFTL</sequence>
<feature type="transmembrane region" description="Helical" evidence="8">
    <location>
        <begin position="794"/>
        <end position="810"/>
    </location>
</feature>
<proteinExistence type="inferred from homology"/>
<dbReference type="Pfam" id="PF12821">
    <property type="entry name" value="ThrE_2"/>
    <property type="match status" value="1"/>
</dbReference>
<dbReference type="CDD" id="cd06174">
    <property type="entry name" value="MFS"/>
    <property type="match status" value="1"/>
</dbReference>
<comment type="subcellular location">
    <subcellularLocation>
        <location evidence="1">Membrane</location>
        <topology evidence="1">Multi-pass membrane protein</topology>
    </subcellularLocation>
</comment>
<dbReference type="GO" id="GO:0016020">
    <property type="term" value="C:membrane"/>
    <property type="evidence" value="ECO:0007669"/>
    <property type="project" value="UniProtKB-SubCell"/>
</dbReference>
<dbReference type="PANTHER" id="PTHR31082">
    <property type="entry name" value="PHEROMONE-REGULATED MEMBRANE PROTEIN 10"/>
    <property type="match status" value="1"/>
</dbReference>
<feature type="compositionally biased region" description="Basic and acidic residues" evidence="7">
    <location>
        <begin position="51"/>
        <end position="62"/>
    </location>
</feature>
<feature type="compositionally biased region" description="Low complexity" evidence="7">
    <location>
        <begin position="25"/>
        <end position="45"/>
    </location>
</feature>
<feature type="transmembrane region" description="Helical" evidence="8">
    <location>
        <begin position="681"/>
        <end position="701"/>
    </location>
</feature>
<dbReference type="Pfam" id="PF06738">
    <property type="entry name" value="ThrE"/>
    <property type="match status" value="1"/>
</dbReference>
<dbReference type="Proteomes" id="UP000191144">
    <property type="component" value="Chromosome G"/>
</dbReference>
<dbReference type="PANTHER" id="PTHR31082:SF4">
    <property type="entry name" value="PHEROMONE-REGULATED MEMBRANE PROTEIN 10"/>
    <property type="match status" value="1"/>
</dbReference>
<evidence type="ECO:0000256" key="7">
    <source>
        <dbReference type="SAM" id="MobiDB-lite"/>
    </source>
</evidence>
<dbReference type="InterPro" id="IPR051361">
    <property type="entry name" value="ThrE/Ser_Exporter"/>
</dbReference>
<evidence type="ECO:0000256" key="1">
    <source>
        <dbReference type="ARBA" id="ARBA00004141"/>
    </source>
</evidence>
<feature type="transmembrane region" description="Helical" evidence="8">
    <location>
        <begin position="629"/>
        <end position="649"/>
    </location>
</feature>
<feature type="transmembrane region" description="Helical" evidence="8">
    <location>
        <begin position="749"/>
        <end position="774"/>
    </location>
</feature>
<feature type="compositionally biased region" description="Basic residues" evidence="7">
    <location>
        <begin position="213"/>
        <end position="228"/>
    </location>
</feature>
<reference evidence="12" key="1">
    <citation type="submission" date="2016-03" db="EMBL/GenBank/DDBJ databases">
        <authorList>
            <person name="Devillers Hugo."/>
        </authorList>
    </citation>
    <scope>NUCLEOTIDE SEQUENCE [LARGE SCALE GENOMIC DNA]</scope>
</reference>
<keyword evidence="3 8" id="KW-0812">Transmembrane</keyword>
<dbReference type="AlphaFoldDB" id="A0A1G4KBX1"/>
<feature type="domain" description="Threonine/Serine exporter ThrE" evidence="10">
    <location>
        <begin position="794"/>
        <end position="938"/>
    </location>
</feature>
<dbReference type="InterPro" id="IPR024528">
    <property type="entry name" value="ThrE_2"/>
</dbReference>
<keyword evidence="4 8" id="KW-1133">Transmembrane helix</keyword>
<evidence type="ECO:0000256" key="4">
    <source>
        <dbReference type="ARBA" id="ARBA00022989"/>
    </source>
</evidence>
<evidence type="ECO:0000256" key="8">
    <source>
        <dbReference type="SAM" id="Phobius"/>
    </source>
</evidence>
<organism evidence="11 12">
    <name type="scientific">Lachancea meyersii CBS 8951</name>
    <dbReference type="NCBI Taxonomy" id="1266667"/>
    <lineage>
        <taxon>Eukaryota</taxon>
        <taxon>Fungi</taxon>
        <taxon>Dikarya</taxon>
        <taxon>Ascomycota</taxon>
        <taxon>Saccharomycotina</taxon>
        <taxon>Saccharomycetes</taxon>
        <taxon>Saccharomycetales</taxon>
        <taxon>Saccharomycetaceae</taxon>
        <taxon>Lachancea</taxon>
    </lineage>
</organism>
<feature type="compositionally biased region" description="Acidic residues" evidence="7">
    <location>
        <begin position="192"/>
        <end position="203"/>
    </location>
</feature>
<accession>A0A1G4KBX1</accession>
<feature type="compositionally biased region" description="Basic and acidic residues" evidence="7">
    <location>
        <begin position="159"/>
        <end position="172"/>
    </location>
</feature>
<evidence type="ECO:0000259" key="9">
    <source>
        <dbReference type="Pfam" id="PF06738"/>
    </source>
</evidence>
<feature type="compositionally biased region" description="Polar residues" evidence="7">
    <location>
        <begin position="173"/>
        <end position="184"/>
    </location>
</feature>
<evidence type="ECO:0000259" key="10">
    <source>
        <dbReference type="Pfam" id="PF12821"/>
    </source>
</evidence>
<dbReference type="OrthoDB" id="413008at2759"/>
<feature type="transmembrane region" description="Helical" evidence="8">
    <location>
        <begin position="817"/>
        <end position="836"/>
    </location>
</feature>
<keyword evidence="5 8" id="KW-0472">Membrane</keyword>
<feature type="transmembrane region" description="Helical" evidence="8">
    <location>
        <begin position="918"/>
        <end position="941"/>
    </location>
</feature>
<feature type="domain" description="Threonine/serine exporter-like N-terminal" evidence="9">
    <location>
        <begin position="525"/>
        <end position="769"/>
    </location>
</feature>
<gene>
    <name evidence="11" type="ORF">LAME_0G18954G</name>
</gene>
<feature type="transmembrane region" description="Helical" evidence="8">
    <location>
        <begin position="655"/>
        <end position="674"/>
    </location>
</feature>
<comment type="similarity">
    <text evidence="6">Belongs to the ThrE exporter (TC 2.A.79) family.</text>
</comment>
<keyword evidence="12" id="KW-1185">Reference proteome</keyword>
<evidence type="ECO:0000313" key="11">
    <source>
        <dbReference type="EMBL" id="SCV01855.1"/>
    </source>
</evidence>
<feature type="transmembrane region" description="Helical" evidence="8">
    <location>
        <begin position="842"/>
        <end position="858"/>
    </location>
</feature>
<dbReference type="EMBL" id="LT598484">
    <property type="protein sequence ID" value="SCV01855.1"/>
    <property type="molecule type" value="Genomic_DNA"/>
</dbReference>
<evidence type="ECO:0000313" key="12">
    <source>
        <dbReference type="Proteomes" id="UP000191144"/>
    </source>
</evidence>
<dbReference type="GO" id="GO:0022857">
    <property type="term" value="F:transmembrane transporter activity"/>
    <property type="evidence" value="ECO:0007669"/>
    <property type="project" value="InterPro"/>
</dbReference>